<sequence length="262" mass="30968">MMIDRLKCSVEEGDLIMVFPAAIGIDAPVLYVVEYSPPETRYPRTDEVIVSYGRFSRTPREGFWYLDGPSVEYVPYDDDTMHPKDEELMTLKEVFEPFQIPSFGDNETIYTGFSYDINPIGRSVLHSYFRGVCPLCHNDVWYPDLNYDQPYPELFVTEIDQACPCCLGYECARNDANMLEELEELKNRLNTERHEVEQWEFDELVAEFLDLVQTRYTIQNYYKAFMGLDMWDIQDRVDRHRRVYVERRRPFSEEPEEQGDGS</sequence>
<dbReference type="RefSeq" id="XP_056471961.1">
    <property type="nucleotide sequence ID" value="XM_056621155.1"/>
</dbReference>
<protein>
    <submittedName>
        <fullName evidence="2">Uncharacterized protein</fullName>
    </submittedName>
</protein>
<reference evidence="2" key="1">
    <citation type="submission" date="2022-11" db="EMBL/GenBank/DDBJ databases">
        <authorList>
            <person name="Petersen C."/>
        </authorList>
    </citation>
    <scope>NUCLEOTIDE SEQUENCE</scope>
    <source>
        <strain evidence="2">IBT 30761</strain>
    </source>
</reference>
<accession>A0A9W9EY13</accession>
<reference evidence="2" key="2">
    <citation type="journal article" date="2023" name="IMA Fungus">
        <title>Comparative genomic study of the Penicillium genus elucidates a diverse pangenome and 15 lateral gene transfer events.</title>
        <authorList>
            <person name="Petersen C."/>
            <person name="Sorensen T."/>
            <person name="Nielsen M.R."/>
            <person name="Sondergaard T.E."/>
            <person name="Sorensen J.L."/>
            <person name="Fitzpatrick D.A."/>
            <person name="Frisvad J.C."/>
            <person name="Nielsen K.L."/>
        </authorList>
    </citation>
    <scope>NUCLEOTIDE SEQUENCE</scope>
    <source>
        <strain evidence="2">IBT 30761</strain>
    </source>
</reference>
<dbReference type="EMBL" id="JAPQKI010000009">
    <property type="protein sequence ID" value="KAJ5089979.1"/>
    <property type="molecule type" value="Genomic_DNA"/>
</dbReference>
<evidence type="ECO:0000313" key="3">
    <source>
        <dbReference type="Proteomes" id="UP001149074"/>
    </source>
</evidence>
<name>A0A9W9EY13_9EURO</name>
<dbReference type="GeneID" id="81360134"/>
<comment type="caution">
    <text evidence="2">The sequence shown here is derived from an EMBL/GenBank/DDBJ whole genome shotgun (WGS) entry which is preliminary data.</text>
</comment>
<organism evidence="2 3">
    <name type="scientific">Penicillium argentinense</name>
    <dbReference type="NCBI Taxonomy" id="1131581"/>
    <lineage>
        <taxon>Eukaryota</taxon>
        <taxon>Fungi</taxon>
        <taxon>Dikarya</taxon>
        <taxon>Ascomycota</taxon>
        <taxon>Pezizomycotina</taxon>
        <taxon>Eurotiomycetes</taxon>
        <taxon>Eurotiomycetidae</taxon>
        <taxon>Eurotiales</taxon>
        <taxon>Aspergillaceae</taxon>
        <taxon>Penicillium</taxon>
    </lineage>
</organism>
<proteinExistence type="predicted"/>
<dbReference type="Proteomes" id="UP001149074">
    <property type="component" value="Unassembled WGS sequence"/>
</dbReference>
<dbReference type="AlphaFoldDB" id="A0A9W9EY13"/>
<feature type="coiled-coil region" evidence="1">
    <location>
        <begin position="172"/>
        <end position="202"/>
    </location>
</feature>
<keyword evidence="3" id="KW-1185">Reference proteome</keyword>
<dbReference type="OrthoDB" id="4501419at2759"/>
<keyword evidence="1" id="KW-0175">Coiled coil</keyword>
<gene>
    <name evidence="2" type="ORF">N7532_008663</name>
</gene>
<evidence type="ECO:0000256" key="1">
    <source>
        <dbReference type="SAM" id="Coils"/>
    </source>
</evidence>
<evidence type="ECO:0000313" key="2">
    <source>
        <dbReference type="EMBL" id="KAJ5089979.1"/>
    </source>
</evidence>